<feature type="region of interest" description="Disordered" evidence="1">
    <location>
        <begin position="1"/>
        <end position="106"/>
    </location>
</feature>
<dbReference type="EMBL" id="UINC01161202">
    <property type="protein sequence ID" value="SVD60249.1"/>
    <property type="molecule type" value="Genomic_DNA"/>
</dbReference>
<feature type="compositionally biased region" description="Low complexity" evidence="1">
    <location>
        <begin position="209"/>
        <end position="221"/>
    </location>
</feature>
<feature type="non-terminal residue" evidence="2">
    <location>
        <position position="1"/>
    </location>
</feature>
<feature type="compositionally biased region" description="Polar residues" evidence="1">
    <location>
        <begin position="148"/>
        <end position="157"/>
    </location>
</feature>
<feature type="compositionally biased region" description="Basic residues" evidence="1">
    <location>
        <begin position="32"/>
        <end position="44"/>
    </location>
</feature>
<feature type="region of interest" description="Disordered" evidence="1">
    <location>
        <begin position="148"/>
        <end position="276"/>
    </location>
</feature>
<feature type="compositionally biased region" description="Low complexity" evidence="1">
    <location>
        <begin position="240"/>
        <end position="251"/>
    </location>
</feature>
<protein>
    <submittedName>
        <fullName evidence="2">Uncharacterized protein</fullName>
    </submittedName>
</protein>
<accession>A0A382WNK8</accession>
<feature type="non-terminal residue" evidence="2">
    <location>
        <position position="276"/>
    </location>
</feature>
<sequence length="276" mass="29548">ARWANTSCASSPPPASARCRRFGSANSPTPARRNRTTTSPRRRPSPSTRPSRARCKMRTWITTASPPSRARCSAPRLRRSGSATRCSTRTSPSSTPSASSSTPQTTRRCCYRIVLPRSSRRPTVITGSRCATARTAAVAIAGTGCTLASSRGQAQSSPPAARRAPKPRFTSSAQRANCPAKPSRPQPSRMRTSASWPRPEASPRRRRTPSASPASRMSSRLSRTKTETTSPSPGRRCRLRSTASSTRTATSIGLCSTEKKGSASTCACTPARSARR</sequence>
<feature type="compositionally biased region" description="Low complexity" evidence="1">
    <location>
        <begin position="82"/>
        <end position="106"/>
    </location>
</feature>
<gene>
    <name evidence="2" type="ORF">METZ01_LOCUS413103</name>
</gene>
<reference evidence="2" key="1">
    <citation type="submission" date="2018-05" db="EMBL/GenBank/DDBJ databases">
        <authorList>
            <person name="Lanie J.A."/>
            <person name="Ng W.-L."/>
            <person name="Kazmierczak K.M."/>
            <person name="Andrzejewski T.M."/>
            <person name="Davidsen T.M."/>
            <person name="Wayne K.J."/>
            <person name="Tettelin H."/>
            <person name="Glass J.I."/>
            <person name="Rusch D."/>
            <person name="Podicherti R."/>
            <person name="Tsui H.-C.T."/>
            <person name="Winkler M.E."/>
        </authorList>
    </citation>
    <scope>NUCLEOTIDE SEQUENCE</scope>
</reference>
<organism evidence="2">
    <name type="scientific">marine metagenome</name>
    <dbReference type="NCBI Taxonomy" id="408172"/>
    <lineage>
        <taxon>unclassified sequences</taxon>
        <taxon>metagenomes</taxon>
        <taxon>ecological metagenomes</taxon>
    </lineage>
</organism>
<proteinExistence type="predicted"/>
<dbReference type="AlphaFoldDB" id="A0A382WNK8"/>
<name>A0A382WNK8_9ZZZZ</name>
<evidence type="ECO:0000256" key="1">
    <source>
        <dbReference type="SAM" id="MobiDB-lite"/>
    </source>
</evidence>
<evidence type="ECO:0000313" key="2">
    <source>
        <dbReference type="EMBL" id="SVD60249.1"/>
    </source>
</evidence>